<dbReference type="AlphaFoldDB" id="A0AAW2GKS2"/>
<comment type="caution">
    <text evidence="2">The sequence shown here is derived from an EMBL/GenBank/DDBJ whole genome shotgun (WGS) entry which is preliminary data.</text>
</comment>
<sequence>MAQGNFEMRIISAFFFFFFFIIIIPSPRFQCTPLMPDVCAIKRTMRKRPRTHFASLSLTSFAAAYVTTAVIACITARAFYIREIKTPRRRSLHPLDETPPAAYCTRPYENFGAPIKIRNAEGAPAGYEAWPSLHAELKNHCLTPFSLRSSYLSRPRDIRLTRISTKISSAHLSSEIKFTPRTFKTSTSFCVALLGRSSERTFGRLLFSYITGGKKTHLCNNNSCQISEKCTTDAGDIYNFAIQ</sequence>
<evidence type="ECO:0000256" key="1">
    <source>
        <dbReference type="SAM" id="Phobius"/>
    </source>
</evidence>
<name>A0AAW2GKS2_9HYME</name>
<evidence type="ECO:0000313" key="2">
    <source>
        <dbReference type="EMBL" id="KAL0127832.1"/>
    </source>
</evidence>
<keyword evidence="1" id="KW-0472">Membrane</keyword>
<proteinExistence type="predicted"/>
<dbReference type="Proteomes" id="UP001430953">
    <property type="component" value="Unassembled WGS sequence"/>
</dbReference>
<feature type="transmembrane region" description="Helical" evidence="1">
    <location>
        <begin position="6"/>
        <end position="25"/>
    </location>
</feature>
<keyword evidence="1" id="KW-1133">Transmembrane helix</keyword>
<gene>
    <name evidence="2" type="ORF">PUN28_003224</name>
</gene>
<dbReference type="EMBL" id="JADYXP020000003">
    <property type="protein sequence ID" value="KAL0127832.1"/>
    <property type="molecule type" value="Genomic_DNA"/>
</dbReference>
<keyword evidence="3" id="KW-1185">Reference proteome</keyword>
<accession>A0AAW2GKS2</accession>
<organism evidence="2 3">
    <name type="scientific">Cardiocondyla obscurior</name>
    <dbReference type="NCBI Taxonomy" id="286306"/>
    <lineage>
        <taxon>Eukaryota</taxon>
        <taxon>Metazoa</taxon>
        <taxon>Ecdysozoa</taxon>
        <taxon>Arthropoda</taxon>
        <taxon>Hexapoda</taxon>
        <taxon>Insecta</taxon>
        <taxon>Pterygota</taxon>
        <taxon>Neoptera</taxon>
        <taxon>Endopterygota</taxon>
        <taxon>Hymenoptera</taxon>
        <taxon>Apocrita</taxon>
        <taxon>Aculeata</taxon>
        <taxon>Formicoidea</taxon>
        <taxon>Formicidae</taxon>
        <taxon>Myrmicinae</taxon>
        <taxon>Cardiocondyla</taxon>
    </lineage>
</organism>
<protein>
    <submittedName>
        <fullName evidence="2">Uncharacterized protein</fullName>
    </submittedName>
</protein>
<evidence type="ECO:0000313" key="3">
    <source>
        <dbReference type="Proteomes" id="UP001430953"/>
    </source>
</evidence>
<reference evidence="2 3" key="1">
    <citation type="submission" date="2023-03" db="EMBL/GenBank/DDBJ databases">
        <title>High recombination rates correlate with genetic variation in Cardiocondyla obscurior ants.</title>
        <authorList>
            <person name="Errbii M."/>
        </authorList>
    </citation>
    <scope>NUCLEOTIDE SEQUENCE [LARGE SCALE GENOMIC DNA]</scope>
    <source>
        <strain evidence="2">Alpha-2009</strain>
        <tissue evidence="2">Whole body</tissue>
    </source>
</reference>
<feature type="transmembrane region" description="Helical" evidence="1">
    <location>
        <begin position="53"/>
        <end position="80"/>
    </location>
</feature>
<keyword evidence="1" id="KW-0812">Transmembrane</keyword>